<evidence type="ECO:0008006" key="10">
    <source>
        <dbReference type="Google" id="ProtNLM"/>
    </source>
</evidence>
<dbReference type="PROSITE" id="PS51826">
    <property type="entry name" value="PSBD"/>
    <property type="match status" value="1"/>
</dbReference>
<accession>A0A1E4TE75</accession>
<feature type="compositionally biased region" description="Polar residues" evidence="5">
    <location>
        <begin position="90"/>
        <end position="108"/>
    </location>
</feature>
<feature type="domain" description="Peripheral subunit-binding (PSBD)" evidence="7">
    <location>
        <begin position="122"/>
        <end position="163"/>
    </location>
</feature>
<dbReference type="PANTHER" id="PTHR23151:SF82">
    <property type="entry name" value="PYRUVATE DEHYDROGENASE COMPLEX PROTEIN X COMPONENT, MITOCHONDRIAL"/>
    <property type="match status" value="1"/>
</dbReference>
<evidence type="ECO:0000313" key="9">
    <source>
        <dbReference type="Proteomes" id="UP000095023"/>
    </source>
</evidence>
<dbReference type="GO" id="GO:0004742">
    <property type="term" value="F:dihydrolipoyllysine-residue acetyltransferase activity"/>
    <property type="evidence" value="ECO:0007669"/>
    <property type="project" value="TreeGrafter"/>
</dbReference>
<keyword evidence="3" id="KW-0809">Transit peptide</keyword>
<gene>
    <name evidence="8" type="ORF">CANCADRAFT_20355</name>
</gene>
<evidence type="ECO:0000259" key="7">
    <source>
        <dbReference type="PROSITE" id="PS51826"/>
    </source>
</evidence>
<sequence length="190" mass="19997">MSPTMEQGGITKWKVKEGAEFASGDVLLEIETDKAQIDVDAADDGVLAKIIKPDGAKDIPVGATIAYIADVGDDLSKAEFPDPADAASKPTETASEQEPEKTPSSPAQGVQIEGAKADAKQTLLPSVLGLLAEMHLSPEEALNKIPASGPHGRLLKGDVLAYMGKIPADYPEKLRESIDSLSHLDLSNIK</sequence>
<feature type="domain" description="Lipoyl-binding" evidence="6">
    <location>
        <begin position="1"/>
        <end position="69"/>
    </location>
</feature>
<comment type="subunit">
    <text evidence="4">Eukaryotic pyruvate dehydrogenase (PDH) complexes are organized as a core consisting of the oligomeric dihydrolipoamide acetyl-transferase (E2), around which are arranged multiple copies of pyruvate dehydrogenase (E1), dihydrolipoamide dehydrogenase (E3) and protein X (E3BP) bound by non-covalent bonds.</text>
</comment>
<evidence type="ECO:0000256" key="2">
    <source>
        <dbReference type="ARBA" id="ARBA00022823"/>
    </source>
</evidence>
<dbReference type="InterPro" id="IPR036625">
    <property type="entry name" value="E3-bd_dom_sf"/>
</dbReference>
<dbReference type="FunFam" id="2.40.50.100:FF:000010">
    <property type="entry name" value="Acetyltransferase component of pyruvate dehydrogenase complex"/>
    <property type="match status" value="1"/>
</dbReference>
<dbReference type="Pfam" id="PF00364">
    <property type="entry name" value="Biotin_lipoyl"/>
    <property type="match status" value="1"/>
</dbReference>
<dbReference type="Proteomes" id="UP000095023">
    <property type="component" value="Unassembled WGS sequence"/>
</dbReference>
<dbReference type="InterPro" id="IPR011053">
    <property type="entry name" value="Single_hybrid_motif"/>
</dbReference>
<evidence type="ECO:0000256" key="5">
    <source>
        <dbReference type="SAM" id="MobiDB-lite"/>
    </source>
</evidence>
<evidence type="ECO:0000256" key="4">
    <source>
        <dbReference type="ARBA" id="ARBA00065810"/>
    </source>
</evidence>
<name>A0A1E4TE75_9ASCO</name>
<organism evidence="8 9">
    <name type="scientific">Tortispora caseinolytica NRRL Y-17796</name>
    <dbReference type="NCBI Taxonomy" id="767744"/>
    <lineage>
        <taxon>Eukaryota</taxon>
        <taxon>Fungi</taxon>
        <taxon>Dikarya</taxon>
        <taxon>Ascomycota</taxon>
        <taxon>Saccharomycotina</taxon>
        <taxon>Trigonopsidomycetes</taxon>
        <taxon>Trigonopsidales</taxon>
        <taxon>Trigonopsidaceae</taxon>
        <taxon>Tortispora</taxon>
    </lineage>
</organism>
<reference evidence="9" key="1">
    <citation type="submission" date="2016-02" db="EMBL/GenBank/DDBJ databases">
        <title>Comparative genomics of biotechnologically important yeasts.</title>
        <authorList>
            <consortium name="DOE Joint Genome Institute"/>
            <person name="Riley R."/>
            <person name="Haridas S."/>
            <person name="Wolfe K.H."/>
            <person name="Lopes M.R."/>
            <person name="Hittinger C.T."/>
            <person name="Goker M."/>
            <person name="Salamov A."/>
            <person name="Wisecaver J."/>
            <person name="Long T.M."/>
            <person name="Aerts A.L."/>
            <person name="Barry K."/>
            <person name="Choi C."/>
            <person name="Clum A."/>
            <person name="Coughlan A.Y."/>
            <person name="Deshpande S."/>
            <person name="Douglass A.P."/>
            <person name="Hanson S.J."/>
            <person name="Klenk H.-P."/>
            <person name="Labutti K."/>
            <person name="Lapidus A."/>
            <person name="Lindquist E."/>
            <person name="Lipzen A."/>
            <person name="Meier-Kolthoff J.P."/>
            <person name="Ohm R.A."/>
            <person name="Otillar R.P."/>
            <person name="Pangilinan J."/>
            <person name="Peng Y."/>
            <person name="Rokas A."/>
            <person name="Rosa C.A."/>
            <person name="Scheuner C."/>
            <person name="Sibirny A.A."/>
            <person name="Slot J.C."/>
            <person name="Stielow J.B."/>
            <person name="Sun H."/>
            <person name="Kurtzman C.P."/>
            <person name="Blackwell M."/>
            <person name="Jeffries T.W."/>
            <person name="Grigoriev I.V."/>
        </authorList>
    </citation>
    <scope>NUCLEOTIDE SEQUENCE [LARGE SCALE GENOMIC DNA]</scope>
    <source>
        <strain evidence="9">NRRL Y-17796</strain>
    </source>
</reference>
<feature type="non-terminal residue" evidence="8">
    <location>
        <position position="190"/>
    </location>
</feature>
<evidence type="ECO:0000256" key="3">
    <source>
        <dbReference type="ARBA" id="ARBA00022946"/>
    </source>
</evidence>
<dbReference type="SUPFAM" id="SSF51230">
    <property type="entry name" value="Single hybrid motif"/>
    <property type="match status" value="1"/>
</dbReference>
<dbReference type="PANTHER" id="PTHR23151">
    <property type="entry name" value="DIHYDROLIPOAMIDE ACETYL/SUCCINYL-TRANSFERASE-RELATED"/>
    <property type="match status" value="1"/>
</dbReference>
<dbReference type="SUPFAM" id="SSF47005">
    <property type="entry name" value="Peripheral subunit-binding domain of 2-oxo acid dehydrogenase complex"/>
    <property type="match status" value="1"/>
</dbReference>
<dbReference type="GO" id="GO:0045254">
    <property type="term" value="C:pyruvate dehydrogenase complex"/>
    <property type="evidence" value="ECO:0007669"/>
    <property type="project" value="InterPro"/>
</dbReference>
<dbReference type="InterPro" id="IPR000089">
    <property type="entry name" value="Biotin_lipoyl"/>
</dbReference>
<evidence type="ECO:0000313" key="8">
    <source>
        <dbReference type="EMBL" id="ODV90065.1"/>
    </source>
</evidence>
<dbReference type="GO" id="GO:0006086">
    <property type="term" value="P:pyruvate decarboxylation to acetyl-CoA"/>
    <property type="evidence" value="ECO:0007669"/>
    <property type="project" value="InterPro"/>
</dbReference>
<dbReference type="OrthoDB" id="202158at2759"/>
<feature type="region of interest" description="Disordered" evidence="5">
    <location>
        <begin position="78"/>
        <end position="115"/>
    </location>
</feature>
<dbReference type="Gene3D" id="4.10.320.10">
    <property type="entry name" value="E3-binding domain"/>
    <property type="match status" value="1"/>
</dbReference>
<dbReference type="Gene3D" id="2.40.50.100">
    <property type="match status" value="1"/>
</dbReference>
<dbReference type="PROSITE" id="PS00189">
    <property type="entry name" value="LIPOYL"/>
    <property type="match status" value="1"/>
</dbReference>
<dbReference type="EMBL" id="KV453842">
    <property type="protein sequence ID" value="ODV90065.1"/>
    <property type="molecule type" value="Genomic_DNA"/>
</dbReference>
<dbReference type="InterPro" id="IPR003016">
    <property type="entry name" value="2-oxoA_DH_lipoyl-BS"/>
</dbReference>
<dbReference type="PROSITE" id="PS50968">
    <property type="entry name" value="BIOTINYL_LIPOYL"/>
    <property type="match status" value="1"/>
</dbReference>
<evidence type="ECO:0000256" key="1">
    <source>
        <dbReference type="ARBA" id="ARBA00007317"/>
    </source>
</evidence>
<keyword evidence="2" id="KW-0450">Lipoyl</keyword>
<keyword evidence="9" id="KW-1185">Reference proteome</keyword>
<dbReference type="InterPro" id="IPR004167">
    <property type="entry name" value="PSBD"/>
</dbReference>
<dbReference type="InterPro" id="IPR045257">
    <property type="entry name" value="E2/Pdx1"/>
</dbReference>
<dbReference type="AlphaFoldDB" id="A0A1E4TE75"/>
<comment type="similarity">
    <text evidence="1">Belongs to the 2-oxoacid dehydrogenase family.</text>
</comment>
<dbReference type="CDD" id="cd06849">
    <property type="entry name" value="lipoyl_domain"/>
    <property type="match status" value="1"/>
</dbReference>
<proteinExistence type="inferred from homology"/>
<protein>
    <recommendedName>
        <fullName evidence="10">Lipoyl-binding domain-containing protein</fullName>
    </recommendedName>
</protein>
<evidence type="ECO:0000259" key="6">
    <source>
        <dbReference type="PROSITE" id="PS50968"/>
    </source>
</evidence>